<dbReference type="Pfam" id="PF12894">
    <property type="entry name" value="ANAPC4_WD40"/>
    <property type="match status" value="1"/>
</dbReference>
<dbReference type="Proteomes" id="UP000510647">
    <property type="component" value="Chromosome 2"/>
</dbReference>
<feature type="domain" description="Transcription factor IIIC putative zinc-finger" evidence="1">
    <location>
        <begin position="510"/>
        <end position="575"/>
    </location>
</feature>
<evidence type="ECO:0008006" key="5">
    <source>
        <dbReference type="Google" id="ProtNLM"/>
    </source>
</evidence>
<dbReference type="InterPro" id="IPR024764">
    <property type="entry name" value="TFIIIC_Znf"/>
</dbReference>
<accession>A0A7H9HPV6</accession>
<dbReference type="SUPFAM" id="SSF69322">
    <property type="entry name" value="Tricorn protease domain 2"/>
    <property type="match status" value="1"/>
</dbReference>
<organism evidence="3 4">
    <name type="scientific">Torulaspora globosa</name>
    <dbReference type="NCBI Taxonomy" id="48254"/>
    <lineage>
        <taxon>Eukaryota</taxon>
        <taxon>Fungi</taxon>
        <taxon>Dikarya</taxon>
        <taxon>Ascomycota</taxon>
        <taxon>Saccharomycotina</taxon>
        <taxon>Saccharomycetes</taxon>
        <taxon>Saccharomycetales</taxon>
        <taxon>Saccharomycetaceae</taxon>
        <taxon>Torulaspora</taxon>
    </lineage>
</organism>
<evidence type="ECO:0000313" key="4">
    <source>
        <dbReference type="Proteomes" id="UP000510647"/>
    </source>
</evidence>
<sequence>MKLLKDLVITRKELQDSERNLVWARDGTLYITAYPDICIGQPIYRKEVSNNSKQLFHIKDYPLELENKFEFDGAGRNALLNSQPVSYVKLCKPCPTRSLLAVLTSNLNVHIFKDQKLIWNLDEPDKELERRAYHCIEWSPDGSSLAVGNETGEVVIYSWEYQADGALQFTANKSIGLGNDVATNWIVRIDWKNDKMAITLDNNSIHMVDFGKGGKITRLRDPSRLRLIDTCLLDKFFVYTDSCHLYRIDLESEEISSLALTSSDGFKIVPVKGSETVIVISNKTSCKIQLRGELTLLPDEIVAPHLERKFKKWSMINNEFSKYETSVLIHGLALSTDGYSLAICYSMERAAMKYKIASEHMFYIMFIPLCDSWTISKDATGLAWYQCYQIYQCALPTSASKEDIPTLICDFNMSLRAYIRSLLNNEKMNSWRFFNFIDEHPSILPFRRAIFDYAVAKSSDITNPIDKASIQSLASILKRDSPVSSDIVELRSEFITESFDFRTSDTPDYISSEQRHTWKRCFVSLLPILTTKVKVCPISNQRIIDIKKDNLNDYGWFTRTLLEELNEESVYTGTAMAPA</sequence>
<dbReference type="InterPro" id="IPR015943">
    <property type="entry name" value="WD40/YVTN_repeat-like_dom_sf"/>
</dbReference>
<protein>
    <recommendedName>
        <fullName evidence="5">Transcription factor IIIC putative zinc-finger domain-containing protein</fullName>
    </recommendedName>
</protein>
<name>A0A7H9HPV6_9SACH</name>
<proteinExistence type="predicted"/>
<dbReference type="OrthoDB" id="6021743at2759"/>
<evidence type="ECO:0000313" key="3">
    <source>
        <dbReference type="EMBL" id="QLQ79246.1"/>
    </source>
</evidence>
<dbReference type="Gene3D" id="2.130.10.10">
    <property type="entry name" value="YVTN repeat-like/Quinoprotein amine dehydrogenase"/>
    <property type="match status" value="1"/>
</dbReference>
<dbReference type="InterPro" id="IPR024977">
    <property type="entry name" value="Apc4-like_WD40_dom"/>
</dbReference>
<dbReference type="AlphaFoldDB" id="A0A7H9HPV6"/>
<dbReference type="Pfam" id="PF12660">
    <property type="entry name" value="zf-TFIIIC"/>
    <property type="match status" value="1"/>
</dbReference>
<gene>
    <name evidence="3" type="ORF">HG537_0B05930</name>
</gene>
<reference evidence="3 4" key="1">
    <citation type="submission" date="2020-06" db="EMBL/GenBank/DDBJ databases">
        <title>The yeast mating-type switching endonuclease HO is a domesticated member of an unorthodox homing genetic element family.</title>
        <authorList>
            <person name="Coughlan A.Y."/>
            <person name="Lombardi L."/>
            <person name="Braun-Galleani S."/>
            <person name="Martos A.R."/>
            <person name="Galeote V."/>
            <person name="Bigey F."/>
            <person name="Dequin S."/>
            <person name="Byrne K.P."/>
            <person name="Wolfe K.H."/>
        </authorList>
    </citation>
    <scope>NUCLEOTIDE SEQUENCE [LARGE SCALE GENOMIC DNA]</scope>
    <source>
        <strain evidence="3 4">CBS2947</strain>
    </source>
</reference>
<feature type="domain" description="Anaphase-promoting complex subunit 4-like WD40" evidence="2">
    <location>
        <begin position="94"/>
        <end position="160"/>
    </location>
</feature>
<keyword evidence="4" id="KW-1185">Reference proteome</keyword>
<evidence type="ECO:0000259" key="2">
    <source>
        <dbReference type="Pfam" id="PF12894"/>
    </source>
</evidence>
<dbReference type="EMBL" id="CP059268">
    <property type="protein sequence ID" value="QLQ79246.1"/>
    <property type="molecule type" value="Genomic_DNA"/>
</dbReference>
<evidence type="ECO:0000259" key="1">
    <source>
        <dbReference type="Pfam" id="PF12660"/>
    </source>
</evidence>